<keyword evidence="2 10" id="KW-0444">Lipid biosynthesis</keyword>
<evidence type="ECO:0000256" key="9">
    <source>
        <dbReference type="ARBA" id="ARBA00023264"/>
    </source>
</evidence>
<evidence type="ECO:0000256" key="1">
    <source>
        <dbReference type="ARBA" id="ARBA00022475"/>
    </source>
</evidence>
<comment type="similarity">
    <text evidence="10">Belongs to the PlsY family.</text>
</comment>
<keyword evidence="1 10" id="KW-1003">Cell membrane</keyword>
<dbReference type="NCBIfam" id="TIGR00023">
    <property type="entry name" value="glycerol-3-phosphate 1-O-acyltransferase PlsY"/>
    <property type="match status" value="1"/>
</dbReference>
<evidence type="ECO:0000256" key="7">
    <source>
        <dbReference type="ARBA" id="ARBA00023136"/>
    </source>
</evidence>
<keyword evidence="12" id="KW-1185">Reference proteome</keyword>
<sequence>MSALMILMFASAYIAGSISSAIVVSALFTLPNPRVHGSGNPGATNVLRLGGRFPAVLVLIFDILKGTIPVWFSYYLGFPPVVLGVVAIMACLGHIFPLFFGFKGGKAVATAFGTMLPIGVELAGALIACWALLVFVTGYSSLAAIASVSLAPLLTYFIKPEYTLPVSMLAVLIILRHKGNIVRLVQGDESKIWDKGRARRLTSNRKKAEPENLDQP</sequence>
<gene>
    <name evidence="10 11" type="primary">plsY</name>
    <name evidence="11" type="ORF">GCM10009114_14080</name>
</gene>
<feature type="transmembrane region" description="Helical" evidence="10">
    <location>
        <begin position="78"/>
        <end position="100"/>
    </location>
</feature>
<keyword evidence="3 10" id="KW-0808">Transferase</keyword>
<feature type="transmembrane region" description="Helical" evidence="10">
    <location>
        <begin position="107"/>
        <end position="133"/>
    </location>
</feature>
<dbReference type="EC" id="2.3.1.275" evidence="10"/>
<evidence type="ECO:0000256" key="5">
    <source>
        <dbReference type="ARBA" id="ARBA00022989"/>
    </source>
</evidence>
<keyword evidence="7 10" id="KW-0472">Membrane</keyword>
<dbReference type="EMBL" id="BAAAFD010000003">
    <property type="protein sequence ID" value="GAA0855357.1"/>
    <property type="molecule type" value="Genomic_DNA"/>
</dbReference>
<keyword evidence="8 10" id="KW-0594">Phospholipid biosynthesis</keyword>
<dbReference type="HAMAP" id="MF_01043">
    <property type="entry name" value="PlsY"/>
    <property type="match status" value="1"/>
</dbReference>
<dbReference type="InterPro" id="IPR003811">
    <property type="entry name" value="G3P_acylTferase_PlsY"/>
</dbReference>
<dbReference type="Proteomes" id="UP001500359">
    <property type="component" value="Unassembled WGS sequence"/>
</dbReference>
<evidence type="ECO:0000256" key="6">
    <source>
        <dbReference type="ARBA" id="ARBA00023098"/>
    </source>
</evidence>
<feature type="transmembrane region" description="Helical" evidence="10">
    <location>
        <begin position="51"/>
        <end position="72"/>
    </location>
</feature>
<comment type="subunit">
    <text evidence="10">Probably interacts with PlsX.</text>
</comment>
<comment type="caution">
    <text evidence="11">The sequence shown here is derived from an EMBL/GenBank/DDBJ whole genome shotgun (WGS) entry which is preliminary data.</text>
</comment>
<keyword evidence="5 10" id="KW-1133">Transmembrane helix</keyword>
<keyword evidence="9 10" id="KW-1208">Phospholipid metabolism</keyword>
<evidence type="ECO:0000256" key="4">
    <source>
        <dbReference type="ARBA" id="ARBA00022692"/>
    </source>
</evidence>
<dbReference type="SMART" id="SM01207">
    <property type="entry name" value="G3P_acyltransf"/>
    <property type="match status" value="1"/>
</dbReference>
<reference evidence="12" key="1">
    <citation type="journal article" date="2019" name="Int. J. Syst. Evol. Microbiol.">
        <title>The Global Catalogue of Microorganisms (GCM) 10K type strain sequencing project: providing services to taxonomists for standard genome sequencing and annotation.</title>
        <authorList>
            <consortium name="The Broad Institute Genomics Platform"/>
            <consortium name="The Broad Institute Genome Sequencing Center for Infectious Disease"/>
            <person name="Wu L."/>
            <person name="Ma J."/>
        </authorList>
    </citation>
    <scope>NUCLEOTIDE SEQUENCE [LARGE SCALE GENOMIC DNA]</scope>
    <source>
        <strain evidence="12">JCM 15896</strain>
    </source>
</reference>
<evidence type="ECO:0000256" key="2">
    <source>
        <dbReference type="ARBA" id="ARBA00022516"/>
    </source>
</evidence>
<evidence type="ECO:0000256" key="3">
    <source>
        <dbReference type="ARBA" id="ARBA00022679"/>
    </source>
</evidence>
<evidence type="ECO:0000313" key="11">
    <source>
        <dbReference type="EMBL" id="GAA0855357.1"/>
    </source>
</evidence>
<comment type="pathway">
    <text evidence="10">Lipid metabolism; phospholipid metabolism.</text>
</comment>
<accession>A0ABP3WU08</accession>
<proteinExistence type="inferred from homology"/>
<comment type="function">
    <text evidence="10">Catalyzes the transfer of an acyl group from acyl-phosphate (acyl-PO(4)) to glycerol-3-phosphate (G3P) to form lysophosphatidic acid (LPA). This enzyme utilizes acyl-phosphate as fatty acyl donor, but not acyl-CoA or acyl-ACP.</text>
</comment>
<dbReference type="PANTHER" id="PTHR30309:SF0">
    <property type="entry name" value="GLYCEROL-3-PHOSPHATE ACYLTRANSFERASE-RELATED"/>
    <property type="match status" value="1"/>
</dbReference>
<comment type="catalytic activity">
    <reaction evidence="10">
        <text>an acyl phosphate + sn-glycerol 3-phosphate = a 1-acyl-sn-glycero-3-phosphate + phosphate</text>
        <dbReference type="Rhea" id="RHEA:34075"/>
        <dbReference type="ChEBI" id="CHEBI:43474"/>
        <dbReference type="ChEBI" id="CHEBI:57597"/>
        <dbReference type="ChEBI" id="CHEBI:57970"/>
        <dbReference type="ChEBI" id="CHEBI:59918"/>
        <dbReference type="EC" id="2.3.1.275"/>
    </reaction>
</comment>
<dbReference type="Pfam" id="PF02660">
    <property type="entry name" value="G3P_acyltransf"/>
    <property type="match status" value="1"/>
</dbReference>
<keyword evidence="6 10" id="KW-0443">Lipid metabolism</keyword>
<evidence type="ECO:0000256" key="8">
    <source>
        <dbReference type="ARBA" id="ARBA00023209"/>
    </source>
</evidence>
<keyword evidence="4 10" id="KW-0812">Transmembrane</keyword>
<comment type="subcellular location">
    <subcellularLocation>
        <location evidence="10">Cell membrane</location>
        <topology evidence="10">Multi-pass membrane protein</topology>
    </subcellularLocation>
</comment>
<name>A0ABP3WU08_9ALTE</name>
<dbReference type="PANTHER" id="PTHR30309">
    <property type="entry name" value="INNER MEMBRANE PROTEIN YGIH"/>
    <property type="match status" value="1"/>
</dbReference>
<feature type="transmembrane region" description="Helical" evidence="10">
    <location>
        <begin position="6"/>
        <end position="30"/>
    </location>
</feature>
<evidence type="ECO:0000256" key="10">
    <source>
        <dbReference type="HAMAP-Rule" id="MF_01043"/>
    </source>
</evidence>
<dbReference type="RefSeq" id="WP_343858079.1">
    <property type="nucleotide sequence ID" value="NZ_BAAAFD010000003.1"/>
</dbReference>
<evidence type="ECO:0000313" key="12">
    <source>
        <dbReference type="Proteomes" id="UP001500359"/>
    </source>
</evidence>
<organism evidence="11 12">
    <name type="scientific">Aliiglaciecola litoralis</name>
    <dbReference type="NCBI Taxonomy" id="582857"/>
    <lineage>
        <taxon>Bacteria</taxon>
        <taxon>Pseudomonadati</taxon>
        <taxon>Pseudomonadota</taxon>
        <taxon>Gammaproteobacteria</taxon>
        <taxon>Alteromonadales</taxon>
        <taxon>Alteromonadaceae</taxon>
        <taxon>Aliiglaciecola</taxon>
    </lineage>
</organism>
<protein>
    <recommendedName>
        <fullName evidence="10">Glycerol-3-phosphate acyltransferase</fullName>
    </recommendedName>
    <alternativeName>
        <fullName evidence="10">Acyl-PO4 G3P acyltransferase</fullName>
    </alternativeName>
    <alternativeName>
        <fullName evidence="10">Acyl-phosphate--glycerol-3-phosphate acyltransferase</fullName>
    </alternativeName>
    <alternativeName>
        <fullName evidence="10">G3P acyltransferase</fullName>
        <shortName evidence="10">GPAT</shortName>
        <ecNumber evidence="10">2.3.1.275</ecNumber>
    </alternativeName>
    <alternativeName>
        <fullName evidence="10">Lysophosphatidic acid synthase</fullName>
        <shortName evidence="10">LPA synthase</shortName>
    </alternativeName>
</protein>